<accession>R4KA29</accession>
<dbReference type="Pfam" id="PF03551">
    <property type="entry name" value="PadR"/>
    <property type="match status" value="1"/>
</dbReference>
<dbReference type="HOGENOM" id="CLU_063440_3_3_9"/>
<dbReference type="KEGG" id="dgi:Desgi_0426"/>
<evidence type="ECO:0000259" key="1">
    <source>
        <dbReference type="Pfam" id="PF03551"/>
    </source>
</evidence>
<dbReference type="PANTHER" id="PTHR33169">
    <property type="entry name" value="PADR-FAMILY TRANSCRIPTIONAL REGULATOR"/>
    <property type="match status" value="1"/>
</dbReference>
<dbReference type="OrthoDB" id="9808017at2"/>
<evidence type="ECO:0000313" key="3">
    <source>
        <dbReference type="Proteomes" id="UP000013520"/>
    </source>
</evidence>
<protein>
    <submittedName>
        <fullName evidence="2">Putative transcriptional regulator</fullName>
    </submittedName>
</protein>
<organism evidence="2 3">
    <name type="scientific">Desulfoscipio gibsoniae DSM 7213</name>
    <dbReference type="NCBI Taxonomy" id="767817"/>
    <lineage>
        <taxon>Bacteria</taxon>
        <taxon>Bacillati</taxon>
        <taxon>Bacillota</taxon>
        <taxon>Clostridia</taxon>
        <taxon>Eubacteriales</taxon>
        <taxon>Desulfallaceae</taxon>
        <taxon>Desulfoscipio</taxon>
    </lineage>
</organism>
<feature type="domain" description="Transcription regulator PadR N-terminal" evidence="1">
    <location>
        <begin position="16"/>
        <end position="90"/>
    </location>
</feature>
<dbReference type="eggNOG" id="COG1695">
    <property type="taxonomic scope" value="Bacteria"/>
</dbReference>
<dbReference type="PANTHER" id="PTHR33169:SF14">
    <property type="entry name" value="TRANSCRIPTIONAL REGULATOR RV3488"/>
    <property type="match status" value="1"/>
</dbReference>
<dbReference type="STRING" id="767817.Desgi_0426"/>
<gene>
    <name evidence="2" type="ORF">Desgi_0426</name>
</gene>
<dbReference type="Gene3D" id="1.10.10.10">
    <property type="entry name" value="Winged helix-like DNA-binding domain superfamily/Winged helix DNA-binding domain"/>
    <property type="match status" value="1"/>
</dbReference>
<dbReference type="InterPro" id="IPR036388">
    <property type="entry name" value="WH-like_DNA-bd_sf"/>
</dbReference>
<dbReference type="EMBL" id="CP003273">
    <property type="protein sequence ID" value="AGL00003.1"/>
    <property type="molecule type" value="Genomic_DNA"/>
</dbReference>
<keyword evidence="3" id="KW-1185">Reference proteome</keyword>
<evidence type="ECO:0000313" key="2">
    <source>
        <dbReference type="EMBL" id="AGL00003.1"/>
    </source>
</evidence>
<sequence length="117" mass="13398">MKVNKELLKGSTVILILSLLERKHMYGYEIIKEIEKHSGGVFAFKEGTLYPILHSLESKGLVESYWTEAEGTRRRKYYRITDTGKLQLKEKKTEWAVFRSTVDKILGEGAVYGLGAQ</sequence>
<dbReference type="InterPro" id="IPR052509">
    <property type="entry name" value="Metal_resp_DNA-bind_regulator"/>
</dbReference>
<dbReference type="AlphaFoldDB" id="R4KA29"/>
<dbReference type="InterPro" id="IPR005149">
    <property type="entry name" value="Tscrpt_reg_PadR_N"/>
</dbReference>
<dbReference type="InterPro" id="IPR036390">
    <property type="entry name" value="WH_DNA-bd_sf"/>
</dbReference>
<dbReference type="Proteomes" id="UP000013520">
    <property type="component" value="Chromosome"/>
</dbReference>
<dbReference type="SUPFAM" id="SSF46785">
    <property type="entry name" value="Winged helix' DNA-binding domain"/>
    <property type="match status" value="1"/>
</dbReference>
<name>R4KA29_9FIRM</name>
<proteinExistence type="predicted"/>
<dbReference type="RefSeq" id="WP_006522811.1">
    <property type="nucleotide sequence ID" value="NC_021184.1"/>
</dbReference>
<reference evidence="2 3" key="1">
    <citation type="submission" date="2012-01" db="EMBL/GenBank/DDBJ databases">
        <title>Complete sequence of Desulfotomaculum gibsoniae DSM 7213.</title>
        <authorList>
            <consortium name="US DOE Joint Genome Institute"/>
            <person name="Lucas S."/>
            <person name="Han J."/>
            <person name="Lapidus A."/>
            <person name="Cheng J.-F."/>
            <person name="Goodwin L."/>
            <person name="Pitluck S."/>
            <person name="Peters L."/>
            <person name="Ovchinnikova G."/>
            <person name="Teshima H."/>
            <person name="Detter J.C."/>
            <person name="Han C."/>
            <person name="Tapia R."/>
            <person name="Land M."/>
            <person name="Hauser L."/>
            <person name="Kyrpides N."/>
            <person name="Ivanova N."/>
            <person name="Pagani I."/>
            <person name="Parshina S."/>
            <person name="Plugge C."/>
            <person name="Muyzer G."/>
            <person name="Kuever J."/>
            <person name="Ivanova A."/>
            <person name="Nazina T."/>
            <person name="Klenk H.-P."/>
            <person name="Brambilla E."/>
            <person name="Spring S."/>
            <person name="Stams A.F."/>
            <person name="Woyke T."/>
        </authorList>
    </citation>
    <scope>NUCLEOTIDE SEQUENCE [LARGE SCALE GENOMIC DNA]</scope>
    <source>
        <strain evidence="2 3">DSM 7213</strain>
    </source>
</reference>